<protein>
    <recommendedName>
        <fullName evidence="5">Lipoprotein</fullName>
    </recommendedName>
</protein>
<evidence type="ECO:0000256" key="2">
    <source>
        <dbReference type="SAM" id="SignalP"/>
    </source>
</evidence>
<evidence type="ECO:0000256" key="1">
    <source>
        <dbReference type="SAM" id="MobiDB-lite"/>
    </source>
</evidence>
<dbReference type="EMBL" id="BAAAFR010000008">
    <property type="protein sequence ID" value="GAA0323035.1"/>
    <property type="molecule type" value="Genomic_DNA"/>
</dbReference>
<proteinExistence type="predicted"/>
<feature type="chain" id="PRO_5046336473" description="Lipoprotein" evidence="2">
    <location>
        <begin position="23"/>
        <end position="215"/>
    </location>
</feature>
<comment type="caution">
    <text evidence="3">The sequence shown here is derived from an EMBL/GenBank/DDBJ whole genome shotgun (WGS) entry which is preliminary data.</text>
</comment>
<feature type="region of interest" description="Disordered" evidence="1">
    <location>
        <begin position="29"/>
        <end position="57"/>
    </location>
</feature>
<dbReference type="Proteomes" id="UP001501787">
    <property type="component" value="Unassembled WGS sequence"/>
</dbReference>
<evidence type="ECO:0008006" key="5">
    <source>
        <dbReference type="Google" id="ProtNLM"/>
    </source>
</evidence>
<name>A0ABP3FSW3_9GAMM</name>
<feature type="compositionally biased region" description="Low complexity" evidence="1">
    <location>
        <begin position="37"/>
        <end position="50"/>
    </location>
</feature>
<feature type="signal peptide" evidence="2">
    <location>
        <begin position="1"/>
        <end position="22"/>
    </location>
</feature>
<keyword evidence="4" id="KW-1185">Reference proteome</keyword>
<reference evidence="4" key="1">
    <citation type="journal article" date="2019" name="Int. J. Syst. Evol. Microbiol.">
        <title>The Global Catalogue of Microorganisms (GCM) 10K type strain sequencing project: providing services to taxonomists for standard genome sequencing and annotation.</title>
        <authorList>
            <consortium name="The Broad Institute Genomics Platform"/>
            <consortium name="The Broad Institute Genome Sequencing Center for Infectious Disease"/>
            <person name="Wu L."/>
            <person name="Ma J."/>
        </authorList>
    </citation>
    <scope>NUCLEOTIDE SEQUENCE [LARGE SCALE GENOMIC DNA]</scope>
    <source>
        <strain evidence="4">JCM 16343</strain>
    </source>
</reference>
<keyword evidence="2" id="KW-0732">Signal</keyword>
<organism evidence="3 4">
    <name type="scientific">Psychrobacter aestuarii</name>
    <dbReference type="NCBI Taxonomy" id="556327"/>
    <lineage>
        <taxon>Bacteria</taxon>
        <taxon>Pseudomonadati</taxon>
        <taxon>Pseudomonadota</taxon>
        <taxon>Gammaproteobacteria</taxon>
        <taxon>Moraxellales</taxon>
        <taxon>Moraxellaceae</taxon>
        <taxon>Psychrobacter</taxon>
    </lineage>
</organism>
<sequence>MPKHTLQTLFLSLTLAAGVSLTACNDSAPDAVDEQVTETTETPAEQQETTSAPEADMDGATAIEGTPIQYDVSAWQAQEVTPIAASDLDAIKSAFGKVTSTDENSLDYASNPATKYRFMAADAPYLDIVDSERYLELGWYYANPTDNDKEKAISQDHAKHAYTLARQLMGDEGGQLVADMLNGQIIKNKTIGEQQVELAKCEFYSCMLIFNKATS</sequence>
<accession>A0ABP3FSW3</accession>
<dbReference type="PROSITE" id="PS51257">
    <property type="entry name" value="PROKAR_LIPOPROTEIN"/>
    <property type="match status" value="1"/>
</dbReference>
<evidence type="ECO:0000313" key="4">
    <source>
        <dbReference type="Proteomes" id="UP001501787"/>
    </source>
</evidence>
<gene>
    <name evidence="3" type="ORF">GCM10009129_21070</name>
</gene>
<evidence type="ECO:0000313" key="3">
    <source>
        <dbReference type="EMBL" id="GAA0323035.1"/>
    </source>
</evidence>
<dbReference type="RefSeq" id="WP_201504621.1">
    <property type="nucleotide sequence ID" value="NZ_BAAAFR010000008.1"/>
</dbReference>